<reference evidence="3" key="1">
    <citation type="submission" date="2021-06" db="EMBL/GenBank/DDBJ databases">
        <authorList>
            <person name="Kallberg Y."/>
            <person name="Tangrot J."/>
            <person name="Rosling A."/>
        </authorList>
    </citation>
    <scope>NUCLEOTIDE SEQUENCE</scope>
    <source>
        <strain evidence="3">IN212</strain>
    </source>
</reference>
<dbReference type="InterPro" id="IPR001164">
    <property type="entry name" value="ArfGAP_dom"/>
</dbReference>
<evidence type="ECO:0000259" key="2">
    <source>
        <dbReference type="Pfam" id="PF01412"/>
    </source>
</evidence>
<protein>
    <submittedName>
        <fullName evidence="3">7955_t:CDS:1</fullName>
    </submittedName>
</protein>
<dbReference type="Proteomes" id="UP000789396">
    <property type="component" value="Unassembled WGS sequence"/>
</dbReference>
<feature type="region of interest" description="Disordered" evidence="1">
    <location>
        <begin position="159"/>
        <end position="187"/>
    </location>
</feature>
<dbReference type="PANTHER" id="PTHR46085">
    <property type="entry name" value="ARFGAP/RECO-RELATED"/>
    <property type="match status" value="1"/>
</dbReference>
<feature type="non-terminal residue" evidence="3">
    <location>
        <position position="342"/>
    </location>
</feature>
<dbReference type="Gene3D" id="1.10.220.150">
    <property type="entry name" value="Arf GTPase activating protein"/>
    <property type="match status" value="1"/>
</dbReference>
<dbReference type="EMBL" id="CAJVPZ010003171">
    <property type="protein sequence ID" value="CAG8525998.1"/>
    <property type="molecule type" value="Genomic_DNA"/>
</dbReference>
<organism evidence="3 4">
    <name type="scientific">Racocetra fulgida</name>
    <dbReference type="NCBI Taxonomy" id="60492"/>
    <lineage>
        <taxon>Eukaryota</taxon>
        <taxon>Fungi</taxon>
        <taxon>Fungi incertae sedis</taxon>
        <taxon>Mucoromycota</taxon>
        <taxon>Glomeromycotina</taxon>
        <taxon>Glomeromycetes</taxon>
        <taxon>Diversisporales</taxon>
        <taxon>Gigasporaceae</taxon>
        <taxon>Racocetra</taxon>
    </lineage>
</organism>
<dbReference type="InterPro" id="IPR037278">
    <property type="entry name" value="ARFGAP/RecO"/>
</dbReference>
<dbReference type="InterPro" id="IPR038508">
    <property type="entry name" value="ArfGAP_dom_sf"/>
</dbReference>
<dbReference type="GO" id="GO:0005096">
    <property type="term" value="F:GTPase activator activity"/>
    <property type="evidence" value="ECO:0007669"/>
    <property type="project" value="InterPro"/>
</dbReference>
<accession>A0A9N9FD98</accession>
<sequence length="342" mass="38344">MSASTFSPTEIDLLKNGGNAKAAEIWLAKYKWTDFPEPDSEDVDSIRRFMRMKYIQKKWLDESLLPGQPLKISTNDNLDGKETFMINSPALNCKSGNFTDNSSNDSLNWNSNIASNDKRKSSMGDTNTFKTALEINWNNNNSNENIISNIPILPKPNASNLTINSPNQTSNTLFTSNSGQDRESKPKNEIDDFFYSLNNTSTQLNASTKPISRNNTYPLYSNAPTLTSQQIVHPLEHRLSIDEQAGSQPINLIQLQGANNQHLVTSNLQPSFIQQKIVDRRRSTTYPVKPNNSSNPYFAHSGTDPSSPTQFTFNSVCDKHNPLIDTYQAFQNLSLVDIETLP</sequence>
<evidence type="ECO:0000313" key="3">
    <source>
        <dbReference type="EMBL" id="CAG8525998.1"/>
    </source>
</evidence>
<feature type="domain" description="Arf-GAP" evidence="2">
    <location>
        <begin position="3"/>
        <end position="62"/>
    </location>
</feature>
<comment type="caution">
    <text evidence="3">The sequence shown here is derived from an EMBL/GenBank/DDBJ whole genome shotgun (WGS) entry which is preliminary data.</text>
</comment>
<name>A0A9N9FD98_9GLOM</name>
<dbReference type="OrthoDB" id="6036at2759"/>
<feature type="compositionally biased region" description="Polar residues" evidence="1">
    <location>
        <begin position="159"/>
        <end position="179"/>
    </location>
</feature>
<dbReference type="InterPro" id="IPR044820">
    <property type="entry name" value="AGD14-like"/>
</dbReference>
<evidence type="ECO:0000256" key="1">
    <source>
        <dbReference type="SAM" id="MobiDB-lite"/>
    </source>
</evidence>
<dbReference type="Pfam" id="PF01412">
    <property type="entry name" value="ArfGap"/>
    <property type="match status" value="1"/>
</dbReference>
<dbReference type="SUPFAM" id="SSF57863">
    <property type="entry name" value="ArfGap/RecO-like zinc finger"/>
    <property type="match status" value="1"/>
</dbReference>
<gene>
    <name evidence="3" type="ORF">RFULGI_LOCUS3573</name>
</gene>
<keyword evidence="4" id="KW-1185">Reference proteome</keyword>
<dbReference type="AlphaFoldDB" id="A0A9N9FD98"/>
<dbReference type="PANTHER" id="PTHR46085:SF3">
    <property type="entry name" value="ARF GTPASE ACTIVATING PROTEIN"/>
    <property type="match status" value="1"/>
</dbReference>
<evidence type="ECO:0000313" key="4">
    <source>
        <dbReference type="Proteomes" id="UP000789396"/>
    </source>
</evidence>
<proteinExistence type="predicted"/>